<organism evidence="2 3">
    <name type="scientific">Toxocara canis</name>
    <name type="common">Canine roundworm</name>
    <dbReference type="NCBI Taxonomy" id="6265"/>
    <lineage>
        <taxon>Eukaryota</taxon>
        <taxon>Metazoa</taxon>
        <taxon>Ecdysozoa</taxon>
        <taxon>Nematoda</taxon>
        <taxon>Chromadorea</taxon>
        <taxon>Rhabditida</taxon>
        <taxon>Spirurina</taxon>
        <taxon>Ascaridomorpha</taxon>
        <taxon>Ascaridoidea</taxon>
        <taxon>Toxocaridae</taxon>
        <taxon>Toxocara</taxon>
    </lineage>
</organism>
<sequence length="210" mass="23073">MVSERQSQTDSGTDYDNLNGTANTDTDDADTTIGEQNASDRSSNAQRSASSTPTISLCAREGSVDKFRACKEAQCTGTPERRPRNSLSTSKRTYRIIDSDMSQRLLQLVAAEKMAAAYNTEKGSRILRRKGSFAIGCSPKMSPFQSQHQSSCPPQRLANDDTVPKTTNARTHFDVVRTASFGGNVNRQMLRQPDLNRNSLPLSVLTLSFE</sequence>
<evidence type="ECO:0000313" key="2">
    <source>
        <dbReference type="EMBL" id="KHN79716.1"/>
    </source>
</evidence>
<protein>
    <submittedName>
        <fullName evidence="2">Uncharacterized protein</fullName>
    </submittedName>
</protein>
<dbReference type="AlphaFoldDB" id="A0A0B2V8E5"/>
<comment type="caution">
    <text evidence="2">The sequence shown here is derived from an EMBL/GenBank/DDBJ whole genome shotgun (WGS) entry which is preliminary data.</text>
</comment>
<name>A0A0B2V8E5_TOXCA</name>
<dbReference type="EMBL" id="JPKZ01001875">
    <property type="protein sequence ID" value="KHN79716.1"/>
    <property type="molecule type" value="Genomic_DNA"/>
</dbReference>
<evidence type="ECO:0000313" key="3">
    <source>
        <dbReference type="Proteomes" id="UP000031036"/>
    </source>
</evidence>
<evidence type="ECO:0000256" key="1">
    <source>
        <dbReference type="SAM" id="MobiDB-lite"/>
    </source>
</evidence>
<gene>
    <name evidence="2" type="ORF">Tcan_14626</name>
</gene>
<feature type="region of interest" description="Disordered" evidence="1">
    <location>
        <begin position="1"/>
        <end position="54"/>
    </location>
</feature>
<dbReference type="STRING" id="6265.A0A0B2V8E5"/>
<feature type="compositionally biased region" description="Polar residues" evidence="1">
    <location>
        <begin position="1"/>
        <end position="14"/>
    </location>
</feature>
<accession>A0A0B2V8E5</accession>
<reference evidence="2 3" key="1">
    <citation type="submission" date="2014-11" db="EMBL/GenBank/DDBJ databases">
        <title>Genetic blueprint of the zoonotic pathogen Toxocara canis.</title>
        <authorList>
            <person name="Zhu X.-Q."/>
            <person name="Korhonen P.K."/>
            <person name="Cai H."/>
            <person name="Young N.D."/>
            <person name="Nejsum P."/>
            <person name="von Samson-Himmelstjerna G."/>
            <person name="Boag P.R."/>
            <person name="Tan P."/>
            <person name="Li Q."/>
            <person name="Min J."/>
            <person name="Yang Y."/>
            <person name="Wang X."/>
            <person name="Fang X."/>
            <person name="Hall R.S."/>
            <person name="Hofmann A."/>
            <person name="Sternberg P.W."/>
            <person name="Jex A.R."/>
            <person name="Gasser R.B."/>
        </authorList>
    </citation>
    <scope>NUCLEOTIDE SEQUENCE [LARGE SCALE GENOMIC DNA]</scope>
    <source>
        <strain evidence="2">PN_DK_2014</strain>
    </source>
</reference>
<keyword evidence="3" id="KW-1185">Reference proteome</keyword>
<dbReference type="Proteomes" id="UP000031036">
    <property type="component" value="Unassembled WGS sequence"/>
</dbReference>
<feature type="compositionally biased region" description="Polar residues" evidence="1">
    <location>
        <begin position="33"/>
        <end position="54"/>
    </location>
</feature>
<proteinExistence type="predicted"/>
<dbReference type="OrthoDB" id="5858619at2759"/>